<dbReference type="HOGENOM" id="CLU_2812486_0_0_1"/>
<dbReference type="GeneID" id="20341097"/>
<evidence type="ECO:0000313" key="1">
    <source>
        <dbReference type="EMBL" id="EJT80645.1"/>
    </source>
</evidence>
<reference evidence="1" key="3">
    <citation type="submission" date="2010-09" db="EMBL/GenBank/DDBJ databases">
        <title>Annotation of Gaeumannomyces graminis var. tritici R3-111a-1.</title>
        <authorList>
            <consortium name="The Broad Institute Genome Sequencing Platform"/>
            <person name="Ma L.-J."/>
            <person name="Dead R."/>
            <person name="Young S.K."/>
            <person name="Zeng Q."/>
            <person name="Gargeya S."/>
            <person name="Fitzgerald M."/>
            <person name="Haas B."/>
            <person name="Abouelleil A."/>
            <person name="Alvarado L."/>
            <person name="Arachchi H.M."/>
            <person name="Berlin A."/>
            <person name="Brown A."/>
            <person name="Chapman S.B."/>
            <person name="Chen Z."/>
            <person name="Dunbar C."/>
            <person name="Freedman E."/>
            <person name="Gearin G."/>
            <person name="Gellesch M."/>
            <person name="Goldberg J."/>
            <person name="Griggs A."/>
            <person name="Gujja S."/>
            <person name="Heiman D."/>
            <person name="Howarth C."/>
            <person name="Larson L."/>
            <person name="Lui A."/>
            <person name="MacDonald P.J.P."/>
            <person name="Mehta T."/>
            <person name="Montmayeur A."/>
            <person name="Murphy C."/>
            <person name="Neiman D."/>
            <person name="Pearson M."/>
            <person name="Priest M."/>
            <person name="Roberts A."/>
            <person name="Saif S."/>
            <person name="Shea T."/>
            <person name="Shenoy N."/>
            <person name="Sisk P."/>
            <person name="Stolte C."/>
            <person name="Sykes S."/>
            <person name="Yandava C."/>
            <person name="Wortman J."/>
            <person name="Nusbaum C."/>
            <person name="Birren B."/>
        </authorList>
    </citation>
    <scope>NUCLEOTIDE SEQUENCE</scope>
    <source>
        <strain evidence="1">R3-111a-1</strain>
    </source>
</reference>
<sequence length="67" mass="7377">MLVLHDNLGRLPVLSQRRKNHPSCAIYSAIHDLVDKISRSLGPSCGLIPTTKIEIGIRSLGSMLKRV</sequence>
<organism evidence="1">
    <name type="scientific">Gaeumannomyces tritici (strain R3-111a-1)</name>
    <name type="common">Wheat and barley take-all root rot fungus</name>
    <name type="synonym">Gaeumannomyces graminis var. tritici</name>
    <dbReference type="NCBI Taxonomy" id="644352"/>
    <lineage>
        <taxon>Eukaryota</taxon>
        <taxon>Fungi</taxon>
        <taxon>Dikarya</taxon>
        <taxon>Ascomycota</taxon>
        <taxon>Pezizomycotina</taxon>
        <taxon>Sordariomycetes</taxon>
        <taxon>Sordariomycetidae</taxon>
        <taxon>Magnaporthales</taxon>
        <taxon>Magnaporthaceae</taxon>
        <taxon>Gaeumannomyces</taxon>
    </lineage>
</organism>
<name>J3NHA2_GAET3</name>
<dbReference type="EnsemblFungi" id="EJT80645">
    <property type="protein sequence ID" value="EJT80645"/>
    <property type="gene ID" value="GGTG_00639"/>
</dbReference>
<reference evidence="2" key="4">
    <citation type="journal article" date="2015" name="G3 (Bethesda)">
        <title>Genome sequences of three phytopathogenic species of the Magnaporthaceae family of fungi.</title>
        <authorList>
            <person name="Okagaki L.H."/>
            <person name="Nunes C.C."/>
            <person name="Sailsbery J."/>
            <person name="Clay B."/>
            <person name="Brown D."/>
            <person name="John T."/>
            <person name="Oh Y."/>
            <person name="Young N."/>
            <person name="Fitzgerald M."/>
            <person name="Haas B.J."/>
            <person name="Zeng Q."/>
            <person name="Young S."/>
            <person name="Adiconis X."/>
            <person name="Fan L."/>
            <person name="Levin J.Z."/>
            <person name="Mitchell T.K."/>
            <person name="Okubara P.A."/>
            <person name="Farman M.L."/>
            <person name="Kohn L.M."/>
            <person name="Birren B."/>
            <person name="Ma L.-J."/>
            <person name="Dean R.A."/>
        </authorList>
    </citation>
    <scope>NUCLEOTIDE SEQUENCE</scope>
    <source>
        <strain evidence="2">R3-111a-1</strain>
    </source>
</reference>
<evidence type="ECO:0000313" key="2">
    <source>
        <dbReference type="EnsemblFungi" id="EJT80645"/>
    </source>
</evidence>
<evidence type="ECO:0000313" key="3">
    <source>
        <dbReference type="Proteomes" id="UP000006039"/>
    </source>
</evidence>
<dbReference type="VEuPathDB" id="FungiDB:GGTG_00639"/>
<reference evidence="2" key="5">
    <citation type="submission" date="2018-04" db="UniProtKB">
        <authorList>
            <consortium name="EnsemblFungi"/>
        </authorList>
    </citation>
    <scope>IDENTIFICATION</scope>
    <source>
        <strain evidence="2">R3-111a-1</strain>
    </source>
</reference>
<dbReference type="Proteomes" id="UP000006039">
    <property type="component" value="Unassembled WGS sequence"/>
</dbReference>
<reference evidence="1" key="2">
    <citation type="submission" date="2010-07" db="EMBL/GenBank/DDBJ databases">
        <authorList>
            <consortium name="The Broad Institute Genome Sequencing Platform"/>
            <consortium name="Broad Institute Genome Sequencing Center for Infectious Disease"/>
            <person name="Ma L.-J."/>
            <person name="Dead R."/>
            <person name="Young S."/>
            <person name="Zeng Q."/>
            <person name="Koehrsen M."/>
            <person name="Alvarado L."/>
            <person name="Berlin A."/>
            <person name="Chapman S.B."/>
            <person name="Chen Z."/>
            <person name="Freedman E."/>
            <person name="Gellesch M."/>
            <person name="Goldberg J."/>
            <person name="Griggs A."/>
            <person name="Gujja S."/>
            <person name="Heilman E.R."/>
            <person name="Heiman D."/>
            <person name="Hepburn T."/>
            <person name="Howarth C."/>
            <person name="Jen D."/>
            <person name="Larson L."/>
            <person name="Mehta T."/>
            <person name="Neiman D."/>
            <person name="Pearson M."/>
            <person name="Roberts A."/>
            <person name="Saif S."/>
            <person name="Shea T."/>
            <person name="Shenoy N."/>
            <person name="Sisk P."/>
            <person name="Stolte C."/>
            <person name="Sykes S."/>
            <person name="Walk T."/>
            <person name="White J."/>
            <person name="Yandava C."/>
            <person name="Haas B."/>
            <person name="Nusbaum C."/>
            <person name="Birren B."/>
        </authorList>
    </citation>
    <scope>NUCLEOTIDE SEQUENCE</scope>
    <source>
        <strain evidence="1">R3-111a-1</strain>
    </source>
</reference>
<gene>
    <name evidence="2" type="primary">20341097</name>
    <name evidence="1" type="ORF">GGTG_00639</name>
</gene>
<protein>
    <submittedName>
        <fullName evidence="1 2">Uncharacterized protein</fullName>
    </submittedName>
</protein>
<dbReference type="RefSeq" id="XP_009216654.1">
    <property type="nucleotide sequence ID" value="XM_009218390.1"/>
</dbReference>
<keyword evidence="3" id="KW-1185">Reference proteome</keyword>
<dbReference type="EMBL" id="GL385395">
    <property type="protein sequence ID" value="EJT80645.1"/>
    <property type="molecule type" value="Genomic_DNA"/>
</dbReference>
<proteinExistence type="predicted"/>
<reference evidence="3" key="1">
    <citation type="submission" date="2010-07" db="EMBL/GenBank/DDBJ databases">
        <title>The genome sequence of Gaeumannomyces graminis var. tritici strain R3-111a-1.</title>
        <authorList>
            <consortium name="The Broad Institute Genome Sequencing Platform"/>
            <person name="Ma L.-J."/>
            <person name="Dead R."/>
            <person name="Young S."/>
            <person name="Zeng Q."/>
            <person name="Koehrsen M."/>
            <person name="Alvarado L."/>
            <person name="Berlin A."/>
            <person name="Chapman S.B."/>
            <person name="Chen Z."/>
            <person name="Freedman E."/>
            <person name="Gellesch M."/>
            <person name="Goldberg J."/>
            <person name="Griggs A."/>
            <person name="Gujja S."/>
            <person name="Heilman E.R."/>
            <person name="Heiman D."/>
            <person name="Hepburn T."/>
            <person name="Howarth C."/>
            <person name="Jen D."/>
            <person name="Larson L."/>
            <person name="Mehta T."/>
            <person name="Neiman D."/>
            <person name="Pearson M."/>
            <person name="Roberts A."/>
            <person name="Saif S."/>
            <person name="Shea T."/>
            <person name="Shenoy N."/>
            <person name="Sisk P."/>
            <person name="Stolte C."/>
            <person name="Sykes S."/>
            <person name="Walk T."/>
            <person name="White J."/>
            <person name="Yandava C."/>
            <person name="Haas B."/>
            <person name="Nusbaum C."/>
            <person name="Birren B."/>
        </authorList>
    </citation>
    <scope>NUCLEOTIDE SEQUENCE [LARGE SCALE GENOMIC DNA]</scope>
    <source>
        <strain evidence="3">R3-111a-1</strain>
    </source>
</reference>
<accession>J3NHA2</accession>
<dbReference type="AlphaFoldDB" id="J3NHA2"/>